<dbReference type="Pfam" id="PF20586">
    <property type="entry name" value="DUF6788"/>
    <property type="match status" value="1"/>
</dbReference>
<comment type="caution">
    <text evidence="2">The sequence shown here is derived from an EMBL/GenBank/DDBJ whole genome shotgun (WGS) entry which is preliminary data.</text>
</comment>
<dbReference type="EMBL" id="JAANXD010000045">
    <property type="protein sequence ID" value="MBS1258060.1"/>
    <property type="molecule type" value="Genomic_DNA"/>
</dbReference>
<accession>A0A942A0G2</accession>
<reference evidence="2" key="1">
    <citation type="journal article" date="2021" name="ISME J.">
        <title>Fine-scale metabolic discontinuity in a stratified prokaryote microbiome of a Red Sea deep halocline.</title>
        <authorList>
            <person name="Michoud G."/>
            <person name="Ngugi D.K."/>
            <person name="Barozzi A."/>
            <person name="Merlino G."/>
            <person name="Calleja M.L."/>
            <person name="Delgado-Huertas A."/>
            <person name="Moran X.A.G."/>
            <person name="Daffonchio D."/>
        </authorList>
    </citation>
    <scope>NUCLEOTIDE SEQUENCE</scope>
    <source>
        <strain evidence="2">SuakinDeep_MAG55_1</strain>
    </source>
</reference>
<proteinExistence type="predicted"/>
<protein>
    <recommendedName>
        <fullName evidence="1">DUF6788 domain-containing protein</fullName>
    </recommendedName>
</protein>
<name>A0A942A0G2_9BACT</name>
<feature type="domain" description="DUF6788" evidence="1">
    <location>
        <begin position="9"/>
        <end position="69"/>
    </location>
</feature>
<sequence length="108" mass="13052">MYSNIQALKNKIIAKDWILQGTLLKQYKQCGKENCYCRQDKQYWHGPYWIWTRKEKGKTITKTLNKSQVQMFKKSLKNLKEINQLIEKWKKLSLCNLEKIKSHQKGKF</sequence>
<evidence type="ECO:0000259" key="1">
    <source>
        <dbReference type="Pfam" id="PF20586"/>
    </source>
</evidence>
<dbReference type="InterPro" id="IPR046738">
    <property type="entry name" value="DUF6788"/>
</dbReference>
<evidence type="ECO:0000313" key="2">
    <source>
        <dbReference type="EMBL" id="MBS1258060.1"/>
    </source>
</evidence>
<dbReference type="AlphaFoldDB" id="A0A942A0G2"/>
<dbReference type="Proteomes" id="UP000722750">
    <property type="component" value="Unassembled WGS sequence"/>
</dbReference>
<gene>
    <name evidence="2" type="ORF">MAG551_01113</name>
</gene>
<organism evidence="2 3">
    <name type="scientific">Candidatus Scalindua arabica</name>
    <dbReference type="NCBI Taxonomy" id="1127984"/>
    <lineage>
        <taxon>Bacteria</taxon>
        <taxon>Pseudomonadati</taxon>
        <taxon>Planctomycetota</taxon>
        <taxon>Candidatus Brocadiia</taxon>
        <taxon>Candidatus Brocadiales</taxon>
        <taxon>Candidatus Scalinduaceae</taxon>
        <taxon>Candidatus Scalindua</taxon>
    </lineage>
</organism>
<evidence type="ECO:0000313" key="3">
    <source>
        <dbReference type="Proteomes" id="UP000722750"/>
    </source>
</evidence>